<protein>
    <submittedName>
        <fullName evidence="1">Uncharacterized protein</fullName>
    </submittedName>
</protein>
<gene>
    <name evidence="1" type="ORF">THAOC_19028</name>
</gene>
<organism evidence="1 2">
    <name type="scientific">Thalassiosira oceanica</name>
    <name type="common">Marine diatom</name>
    <dbReference type="NCBI Taxonomy" id="159749"/>
    <lineage>
        <taxon>Eukaryota</taxon>
        <taxon>Sar</taxon>
        <taxon>Stramenopiles</taxon>
        <taxon>Ochrophyta</taxon>
        <taxon>Bacillariophyta</taxon>
        <taxon>Coscinodiscophyceae</taxon>
        <taxon>Thalassiosirophycidae</taxon>
        <taxon>Thalassiosirales</taxon>
        <taxon>Thalassiosiraceae</taxon>
        <taxon>Thalassiosira</taxon>
    </lineage>
</organism>
<accession>K0SQF0</accession>
<sequence>EVVVSCNLLQQSISAQSGPQHFDREISLKTRTLVGRSLRLVSLDLESLFDIGWPPPITKPFVGGPRGWEICDEGPVDASFD</sequence>
<dbReference type="Proteomes" id="UP000266841">
    <property type="component" value="Unassembled WGS sequence"/>
</dbReference>
<dbReference type="AlphaFoldDB" id="K0SQF0"/>
<evidence type="ECO:0000313" key="1">
    <source>
        <dbReference type="EMBL" id="EJK60587.1"/>
    </source>
</evidence>
<comment type="caution">
    <text evidence="1">The sequence shown here is derived from an EMBL/GenBank/DDBJ whole genome shotgun (WGS) entry which is preliminary data.</text>
</comment>
<dbReference type="EMBL" id="AGNL01020892">
    <property type="protein sequence ID" value="EJK60587.1"/>
    <property type="molecule type" value="Genomic_DNA"/>
</dbReference>
<feature type="non-terminal residue" evidence="1">
    <location>
        <position position="1"/>
    </location>
</feature>
<name>K0SQF0_THAOC</name>
<evidence type="ECO:0000313" key="2">
    <source>
        <dbReference type="Proteomes" id="UP000266841"/>
    </source>
</evidence>
<proteinExistence type="predicted"/>
<keyword evidence="2" id="KW-1185">Reference proteome</keyword>
<reference evidence="1 2" key="1">
    <citation type="journal article" date="2012" name="Genome Biol.">
        <title>Genome and low-iron response of an oceanic diatom adapted to chronic iron limitation.</title>
        <authorList>
            <person name="Lommer M."/>
            <person name="Specht M."/>
            <person name="Roy A.S."/>
            <person name="Kraemer L."/>
            <person name="Andreson R."/>
            <person name="Gutowska M.A."/>
            <person name="Wolf J."/>
            <person name="Bergner S.V."/>
            <person name="Schilhabel M.B."/>
            <person name="Klostermeier U.C."/>
            <person name="Beiko R.G."/>
            <person name="Rosenstiel P."/>
            <person name="Hippler M."/>
            <person name="Laroche J."/>
        </authorList>
    </citation>
    <scope>NUCLEOTIDE SEQUENCE [LARGE SCALE GENOMIC DNA]</scope>
    <source>
        <strain evidence="1 2">CCMP1005</strain>
    </source>
</reference>